<evidence type="ECO:0000313" key="2">
    <source>
        <dbReference type="Proteomes" id="UP000570595"/>
    </source>
</evidence>
<dbReference type="Proteomes" id="UP000570595">
    <property type="component" value="Unassembled WGS sequence"/>
</dbReference>
<protein>
    <submittedName>
        <fullName evidence="1">Uncharacterized protein</fullName>
    </submittedName>
</protein>
<comment type="caution">
    <text evidence="1">The sequence shown here is derived from an EMBL/GenBank/DDBJ whole genome shotgun (WGS) entry which is preliminary data.</text>
</comment>
<feature type="non-terminal residue" evidence="1">
    <location>
        <position position="1"/>
    </location>
</feature>
<organism evidence="1 2">
    <name type="scientific">Perkinsus olseni</name>
    <name type="common">Perkinsus atlanticus</name>
    <dbReference type="NCBI Taxonomy" id="32597"/>
    <lineage>
        <taxon>Eukaryota</taxon>
        <taxon>Sar</taxon>
        <taxon>Alveolata</taxon>
        <taxon>Perkinsozoa</taxon>
        <taxon>Perkinsea</taxon>
        <taxon>Perkinsida</taxon>
        <taxon>Perkinsidae</taxon>
        <taxon>Perkinsus</taxon>
    </lineage>
</organism>
<accession>A0A7J6KZA7</accession>
<gene>
    <name evidence="1" type="ORF">FOZ61_009820</name>
</gene>
<feature type="non-terminal residue" evidence="1">
    <location>
        <position position="76"/>
    </location>
</feature>
<name>A0A7J6KZA7_PEROL</name>
<evidence type="ECO:0000313" key="1">
    <source>
        <dbReference type="EMBL" id="KAF4652242.1"/>
    </source>
</evidence>
<sequence length="76" mass="8175">TRINAFDCTAMARHPPRNGVGACIPSGSLVEPRFAKLLDEVGLVTRAAMKGLYISVEFTTLGLSGRDRSLRSLVDV</sequence>
<reference evidence="1 2" key="1">
    <citation type="submission" date="2020-04" db="EMBL/GenBank/DDBJ databases">
        <title>Perkinsus olseni comparative genomics.</title>
        <authorList>
            <person name="Bogema D.R."/>
        </authorList>
    </citation>
    <scope>NUCLEOTIDE SEQUENCE [LARGE SCALE GENOMIC DNA]</scope>
    <source>
        <strain evidence="1">ATCC PRA-179</strain>
    </source>
</reference>
<proteinExistence type="predicted"/>
<dbReference type="EMBL" id="JABAHT010000745">
    <property type="protein sequence ID" value="KAF4652242.1"/>
    <property type="molecule type" value="Genomic_DNA"/>
</dbReference>
<dbReference type="AlphaFoldDB" id="A0A7J6KZA7"/>